<accession>A0A4R5Q3U1</accession>
<organism evidence="1 2">
    <name type="scientific">Dankookia rubra</name>
    <dbReference type="NCBI Taxonomy" id="1442381"/>
    <lineage>
        <taxon>Bacteria</taxon>
        <taxon>Pseudomonadati</taxon>
        <taxon>Pseudomonadota</taxon>
        <taxon>Alphaproteobacteria</taxon>
        <taxon>Acetobacterales</taxon>
        <taxon>Roseomonadaceae</taxon>
        <taxon>Dankookia</taxon>
    </lineage>
</organism>
<evidence type="ECO:0000313" key="1">
    <source>
        <dbReference type="EMBL" id="TDH57602.1"/>
    </source>
</evidence>
<reference evidence="1 2" key="1">
    <citation type="journal article" date="2016" name="J. Microbiol.">
        <title>Dankookia rubra gen. nov., sp. nov., an alphaproteobacterium isolated from sediment of a shallow stream.</title>
        <authorList>
            <person name="Kim W.H."/>
            <person name="Kim D.H."/>
            <person name="Kang K."/>
            <person name="Ahn T.Y."/>
        </authorList>
    </citation>
    <scope>NUCLEOTIDE SEQUENCE [LARGE SCALE GENOMIC DNA]</scope>
    <source>
        <strain evidence="1 2">JCM30602</strain>
    </source>
</reference>
<name>A0A4R5Q3U1_9PROT</name>
<protein>
    <submittedName>
        <fullName evidence="1">IS630 family transposase</fullName>
    </submittedName>
</protein>
<comment type="caution">
    <text evidence="1">The sequence shown here is derived from an EMBL/GenBank/DDBJ whole genome shotgun (WGS) entry which is preliminary data.</text>
</comment>
<dbReference type="AlphaFoldDB" id="A0A4R5Q3U1"/>
<feature type="non-terminal residue" evidence="1">
    <location>
        <position position="1"/>
    </location>
</feature>
<dbReference type="Proteomes" id="UP000295096">
    <property type="component" value="Unassembled WGS sequence"/>
</dbReference>
<dbReference type="EMBL" id="SMSJ01000207">
    <property type="protein sequence ID" value="TDH57602.1"/>
    <property type="molecule type" value="Genomic_DNA"/>
</dbReference>
<keyword evidence="2" id="KW-1185">Reference proteome</keyword>
<gene>
    <name evidence="1" type="ORF">E2C06_35835</name>
</gene>
<sequence length="49" mass="5483">ESDIRAFITAHNANPKPFRWTKSADDILAAIQRFCLRTQQIGGITESGH</sequence>
<evidence type="ECO:0000313" key="2">
    <source>
        <dbReference type="Proteomes" id="UP000295096"/>
    </source>
</evidence>
<proteinExistence type="predicted"/>